<feature type="transmembrane region" description="Helical" evidence="2">
    <location>
        <begin position="94"/>
        <end position="115"/>
    </location>
</feature>
<feature type="transmembrane region" description="Helical" evidence="2">
    <location>
        <begin position="64"/>
        <end position="82"/>
    </location>
</feature>
<evidence type="ECO:0008006" key="5">
    <source>
        <dbReference type="Google" id="ProtNLM"/>
    </source>
</evidence>
<evidence type="ECO:0000256" key="2">
    <source>
        <dbReference type="SAM" id="Phobius"/>
    </source>
</evidence>
<organism evidence="3 4">
    <name type="scientific">Luteolibacter arcticus</name>
    <dbReference type="NCBI Taxonomy" id="1581411"/>
    <lineage>
        <taxon>Bacteria</taxon>
        <taxon>Pseudomonadati</taxon>
        <taxon>Verrucomicrobiota</taxon>
        <taxon>Verrucomicrobiia</taxon>
        <taxon>Verrucomicrobiales</taxon>
        <taxon>Verrucomicrobiaceae</taxon>
        <taxon>Luteolibacter</taxon>
    </lineage>
</organism>
<keyword evidence="2" id="KW-1133">Transmembrane helix</keyword>
<gene>
    <name evidence="3" type="ORF">OKA05_13105</name>
</gene>
<accession>A0ABT3GJ34</accession>
<dbReference type="Proteomes" id="UP001320876">
    <property type="component" value="Unassembled WGS sequence"/>
</dbReference>
<comment type="caution">
    <text evidence="3">The sequence shown here is derived from an EMBL/GenBank/DDBJ whole genome shotgun (WGS) entry which is preliminary data.</text>
</comment>
<dbReference type="RefSeq" id="WP_264487605.1">
    <property type="nucleotide sequence ID" value="NZ_JAPDDT010000005.1"/>
</dbReference>
<feature type="region of interest" description="Disordered" evidence="1">
    <location>
        <begin position="1"/>
        <end position="20"/>
    </location>
</feature>
<evidence type="ECO:0000313" key="4">
    <source>
        <dbReference type="Proteomes" id="UP001320876"/>
    </source>
</evidence>
<evidence type="ECO:0000313" key="3">
    <source>
        <dbReference type="EMBL" id="MCW1923496.1"/>
    </source>
</evidence>
<keyword evidence="2" id="KW-0472">Membrane</keyword>
<evidence type="ECO:0000256" key="1">
    <source>
        <dbReference type="SAM" id="MobiDB-lite"/>
    </source>
</evidence>
<keyword evidence="2" id="KW-0812">Transmembrane</keyword>
<sequence>MSDIPATNDISAAEGPPASAGVRRRNRFYKVAVIWLAGWISIILEKIVDLNSVTTGLRVGWSDGMFVSPFLLILTLPLGLLGSRIGSWARWRRYRLWFTFGLPALFLLLEPAVALHGKAFPQARFQRFTGVEFPRDARVERCIIDDGVGPFYDPSFIYELTCSAEETDRLIRELKLRRQENAPGSGEVWSGFDDKRGHVFELRTDSRHTRIWLQCVGT</sequence>
<reference evidence="3 4" key="1">
    <citation type="submission" date="2022-10" db="EMBL/GenBank/DDBJ databases">
        <title>Luteolibacter arcticus strain CCTCC AB 2014275, whole genome shotgun sequencing project.</title>
        <authorList>
            <person name="Zhao G."/>
            <person name="Shen L."/>
        </authorList>
    </citation>
    <scope>NUCLEOTIDE SEQUENCE [LARGE SCALE GENOMIC DNA]</scope>
    <source>
        <strain evidence="3 4">CCTCC AB 2014275</strain>
    </source>
</reference>
<dbReference type="EMBL" id="JAPDDT010000005">
    <property type="protein sequence ID" value="MCW1923496.1"/>
    <property type="molecule type" value="Genomic_DNA"/>
</dbReference>
<protein>
    <recommendedName>
        <fullName evidence="5">MFS transporter</fullName>
    </recommendedName>
</protein>
<name>A0ABT3GJ34_9BACT</name>
<proteinExistence type="predicted"/>
<keyword evidence="4" id="KW-1185">Reference proteome</keyword>
<feature type="transmembrane region" description="Helical" evidence="2">
    <location>
        <begin position="28"/>
        <end position="44"/>
    </location>
</feature>